<keyword evidence="6 8" id="KW-1133">Transmembrane helix</keyword>
<evidence type="ECO:0000313" key="9">
    <source>
        <dbReference type="EMBL" id="MTE11861.1"/>
    </source>
</evidence>
<dbReference type="Pfam" id="PF01925">
    <property type="entry name" value="TauE"/>
    <property type="match status" value="1"/>
</dbReference>
<feature type="transmembrane region" description="Helical" evidence="8">
    <location>
        <begin position="103"/>
        <end position="123"/>
    </location>
</feature>
<gene>
    <name evidence="9" type="ORF">GLP40_03540</name>
</gene>
<protein>
    <recommendedName>
        <fullName evidence="8">Probable membrane transporter protein</fullName>
    </recommendedName>
</protein>
<comment type="subcellular location">
    <subcellularLocation>
        <location evidence="1 8">Cell membrane</location>
        <topology evidence="1 8">Multi-pass membrane protein</topology>
    </subcellularLocation>
</comment>
<evidence type="ECO:0000256" key="3">
    <source>
        <dbReference type="ARBA" id="ARBA00022448"/>
    </source>
</evidence>
<feature type="transmembrane region" description="Helical" evidence="8">
    <location>
        <begin position="77"/>
        <end position="97"/>
    </location>
</feature>
<feature type="transmembrane region" description="Helical" evidence="8">
    <location>
        <begin position="47"/>
        <end position="65"/>
    </location>
</feature>
<evidence type="ECO:0000256" key="1">
    <source>
        <dbReference type="ARBA" id="ARBA00004651"/>
    </source>
</evidence>
<accession>A0A6I3KRD5</accession>
<dbReference type="PANTHER" id="PTHR30269:SF37">
    <property type="entry name" value="MEMBRANE TRANSPORTER PROTEIN"/>
    <property type="match status" value="1"/>
</dbReference>
<proteinExistence type="inferred from homology"/>
<feature type="transmembrane region" description="Helical" evidence="8">
    <location>
        <begin position="130"/>
        <end position="149"/>
    </location>
</feature>
<evidence type="ECO:0000256" key="6">
    <source>
        <dbReference type="ARBA" id="ARBA00022989"/>
    </source>
</evidence>
<evidence type="ECO:0000256" key="4">
    <source>
        <dbReference type="ARBA" id="ARBA00022475"/>
    </source>
</evidence>
<comment type="caution">
    <text evidence="9">The sequence shown here is derived from an EMBL/GenBank/DDBJ whole genome shotgun (WGS) entry which is preliminary data.</text>
</comment>
<dbReference type="GO" id="GO:0005886">
    <property type="term" value="C:plasma membrane"/>
    <property type="evidence" value="ECO:0007669"/>
    <property type="project" value="UniProtKB-SubCell"/>
</dbReference>
<reference evidence="9 10" key="1">
    <citation type="submission" date="2019-11" db="EMBL/GenBank/DDBJ databases">
        <title>Nocardia sp. nov. CT2-14 isolated from soil.</title>
        <authorList>
            <person name="Kanchanasin P."/>
            <person name="Tanasupawat S."/>
            <person name="Yuki M."/>
            <person name="Kudo T."/>
        </authorList>
    </citation>
    <scope>NUCLEOTIDE SEQUENCE [LARGE SCALE GENOMIC DNA]</scope>
    <source>
        <strain evidence="9 10">CT2-14</strain>
    </source>
</reference>
<dbReference type="InterPro" id="IPR002781">
    <property type="entry name" value="TM_pro_TauE-like"/>
</dbReference>
<keyword evidence="5 8" id="KW-0812">Transmembrane</keyword>
<evidence type="ECO:0000256" key="8">
    <source>
        <dbReference type="RuleBase" id="RU363041"/>
    </source>
</evidence>
<sequence>MTGTVLSGAHVLALTGVLFGAVAQSATGMGFSLMAAPVLILYLGPRTGIAATVALAALSSVAPLVRDGRHARPREVGRLLVPMLACTPVIALILHRVDTRPLALIAGCGVIASVSVLAGGVRWRWLRHPLGAMATGGASALLNVVGGVGGPPIGLYAANAEWEPAKARANLHCVFLLQNLATSMVLGIRLPGIAEMLALAAGTGLGMALAPRVPIVRVRQMVLGVSLLGGITLVCRAV</sequence>
<dbReference type="EMBL" id="WMBB01000002">
    <property type="protein sequence ID" value="MTE11861.1"/>
    <property type="molecule type" value="Genomic_DNA"/>
</dbReference>
<comment type="similarity">
    <text evidence="2 8">Belongs to the 4-toluene sulfonate uptake permease (TSUP) (TC 2.A.102) family.</text>
</comment>
<dbReference type="Proteomes" id="UP000432464">
    <property type="component" value="Unassembled WGS sequence"/>
</dbReference>
<dbReference type="AlphaFoldDB" id="A0A6I3KRD5"/>
<dbReference type="RefSeq" id="WP_328289638.1">
    <property type="nucleotide sequence ID" value="NZ_WMBB01000002.1"/>
</dbReference>
<keyword evidence="7 8" id="KW-0472">Membrane</keyword>
<feature type="transmembrane region" description="Helical" evidence="8">
    <location>
        <begin position="169"/>
        <end position="190"/>
    </location>
</feature>
<name>A0A6I3KRD5_9NOCA</name>
<evidence type="ECO:0000313" key="10">
    <source>
        <dbReference type="Proteomes" id="UP000432464"/>
    </source>
</evidence>
<keyword evidence="10" id="KW-1185">Reference proteome</keyword>
<dbReference type="InterPro" id="IPR052017">
    <property type="entry name" value="TSUP"/>
</dbReference>
<evidence type="ECO:0000256" key="7">
    <source>
        <dbReference type="ARBA" id="ARBA00023136"/>
    </source>
</evidence>
<dbReference type="PANTHER" id="PTHR30269">
    <property type="entry name" value="TRANSMEMBRANE PROTEIN YFCA"/>
    <property type="match status" value="1"/>
</dbReference>
<keyword evidence="4 8" id="KW-1003">Cell membrane</keyword>
<organism evidence="9 10">
    <name type="scientific">Nocardia aurantiaca</name>
    <dbReference type="NCBI Taxonomy" id="2675850"/>
    <lineage>
        <taxon>Bacteria</taxon>
        <taxon>Bacillati</taxon>
        <taxon>Actinomycetota</taxon>
        <taxon>Actinomycetes</taxon>
        <taxon>Mycobacteriales</taxon>
        <taxon>Nocardiaceae</taxon>
        <taxon>Nocardia</taxon>
    </lineage>
</organism>
<keyword evidence="3" id="KW-0813">Transport</keyword>
<evidence type="ECO:0000256" key="2">
    <source>
        <dbReference type="ARBA" id="ARBA00009142"/>
    </source>
</evidence>
<feature type="transmembrane region" description="Helical" evidence="8">
    <location>
        <begin position="221"/>
        <end position="237"/>
    </location>
</feature>
<evidence type="ECO:0000256" key="5">
    <source>
        <dbReference type="ARBA" id="ARBA00022692"/>
    </source>
</evidence>